<dbReference type="InterPro" id="IPR015943">
    <property type="entry name" value="WD40/YVTN_repeat-like_dom_sf"/>
</dbReference>
<evidence type="ECO:0000256" key="5">
    <source>
        <dbReference type="ARBA" id="ARBA00023136"/>
    </source>
</evidence>
<dbReference type="Gene3D" id="2.130.10.10">
    <property type="entry name" value="YVTN repeat-like/Quinoprotein amine dehydrogenase"/>
    <property type="match status" value="1"/>
</dbReference>
<feature type="repeat" description="WD" evidence="6">
    <location>
        <begin position="162"/>
        <end position="194"/>
    </location>
</feature>
<dbReference type="OrthoDB" id="437584at2759"/>
<accession>A0A1R2BN96</accession>
<dbReference type="GO" id="GO:0098703">
    <property type="term" value="P:calcium ion import across plasma membrane"/>
    <property type="evidence" value="ECO:0007669"/>
    <property type="project" value="TreeGrafter"/>
</dbReference>
<evidence type="ECO:0000256" key="1">
    <source>
        <dbReference type="ARBA" id="ARBA00004141"/>
    </source>
</evidence>
<evidence type="ECO:0000256" key="3">
    <source>
        <dbReference type="ARBA" id="ARBA00022737"/>
    </source>
</evidence>
<organism evidence="9 10">
    <name type="scientific">Stentor coeruleus</name>
    <dbReference type="NCBI Taxonomy" id="5963"/>
    <lineage>
        <taxon>Eukaryota</taxon>
        <taxon>Sar</taxon>
        <taxon>Alveolata</taxon>
        <taxon>Ciliophora</taxon>
        <taxon>Postciliodesmatophora</taxon>
        <taxon>Heterotrichea</taxon>
        <taxon>Heterotrichida</taxon>
        <taxon>Stentoridae</taxon>
        <taxon>Stentor</taxon>
    </lineage>
</organism>
<evidence type="ECO:0000313" key="10">
    <source>
        <dbReference type="Proteomes" id="UP000187209"/>
    </source>
</evidence>
<sequence>MIRKTNARNTTVINNIHSQEELIVEFGNSYASMKKSIAKKNCMLKETENNHESILCIDKSTLLIIEPYKLQTYNYEYGSITNEIVFSEKIISCSCSSEKILISSLSSLEIYSIDLIKTVTLTKMKTFSIVKISENSNWAITSEGNGNISLWNLKKNLLRCSIKGHDGDCTALGVFIKDKRFVSIGADRKLKVWDKNLQLIKEVKISIRTKLIETSDELIVSSETVWIYPELKERVRFKRTPVLGMDSLGVAISPNALYLAISNEMNMSIYDTKTMAVKFRFRPEKKVKSMFFSKDNVSIIYSDSKSIWRLKLFEDLEIRILGKLPCQASKMVSEGQCIFLSTEDGIYLYDDGVQAFHKLLDGNLPIISEVTASSSNNMKLTRHSTSFKKQSMDFNFYIGKNKTIEEIGCEGAENTFLCTQNILFLHCNSSHLLSYDSTEIRVYSRLNYDIIYTYPAQGVKNAEISNRSQWLLVLFPSELQVHSLITMQIQRIVSSDIAEMIFTPNSEFVTISSDCMIQFFRLGDVLPEISFIIPERVFTGKAEYYKNYLFISSEHGIEISSMQDFTFLTTIPIQGLQLFSLSIKSGKIYYTSNDQLFCIKNPVAANFHEPLLLKFNEISYDSWQCVYNLIANEQDIRFDSSSLKDFVIMPYCITPIMILSNSNQCLMLKNCMQNGFKYLRFYNKLLSPITLAVCRKNKDVLNVLMKEIILASENDKTILSRVEEDIVELNHQGATAKLEFFYNNLFIEPDQKLPKIGFIKKVPFVALETDYGIVEKLNFIMPQAMPGGDLLSFKCSRIRFSIDDFTVDSAEFLESIICCSNPNIMKTSIIQAILLYKWQKMLWLIYLQLIFYSIYLGCLTIFVATEENNSWLLGVMNILNTVFLVAEIPLLKLDPIHYISDPWNILDSIRLISLYLYSVLYILSPGNNAFFEKETLGCIILLSWLRGLAFFRIFKRTRYLVRIIIEVVIDVIPFAMVLCYSIASIALVGYTLQEPCDKLTSDLCSESSAFSQAINEWNIQYQLNLGQFSTENYDFIDWMQFFGSTGLNTLIMMSMIIALMGNTFEKVEEMAAIADYKEMASYILEIESMFLWMNRKSKKKYFQFCYVTTSLQLGEDEVILDAKISKIKQKVMNLSTDIGTFINEIDTVYHGCDIEFERLTQETNKRYDDLIQANFEQNQTIVKLMEEKKK</sequence>
<dbReference type="SUPFAM" id="SSF50978">
    <property type="entry name" value="WD40 repeat-like"/>
    <property type="match status" value="1"/>
</dbReference>
<comment type="caution">
    <text evidence="9">The sequence shown here is derived from an EMBL/GenBank/DDBJ whole genome shotgun (WGS) entry which is preliminary data.</text>
</comment>
<keyword evidence="3" id="KW-0677">Repeat</keyword>
<evidence type="ECO:0000256" key="4">
    <source>
        <dbReference type="ARBA" id="ARBA00022989"/>
    </source>
</evidence>
<keyword evidence="2 7" id="KW-0812">Transmembrane</keyword>
<evidence type="ECO:0000256" key="7">
    <source>
        <dbReference type="SAM" id="Phobius"/>
    </source>
</evidence>
<evidence type="ECO:0000256" key="2">
    <source>
        <dbReference type="ARBA" id="ARBA00022692"/>
    </source>
</evidence>
<dbReference type="AlphaFoldDB" id="A0A1R2BN96"/>
<name>A0A1R2BN96_9CILI</name>
<protein>
    <recommendedName>
        <fullName evidence="8">Ion transport domain-containing protein</fullName>
    </recommendedName>
</protein>
<evidence type="ECO:0000313" key="9">
    <source>
        <dbReference type="EMBL" id="OMJ78045.1"/>
    </source>
</evidence>
<feature type="transmembrane region" description="Helical" evidence="7">
    <location>
        <begin position="1038"/>
        <end position="1060"/>
    </location>
</feature>
<dbReference type="Proteomes" id="UP000187209">
    <property type="component" value="Unassembled WGS sequence"/>
</dbReference>
<dbReference type="InterPro" id="IPR005821">
    <property type="entry name" value="Ion_trans_dom"/>
</dbReference>
<feature type="transmembrane region" description="Helical" evidence="7">
    <location>
        <begin position="871"/>
        <end position="891"/>
    </location>
</feature>
<dbReference type="PANTHER" id="PTHR10582">
    <property type="entry name" value="TRANSIENT RECEPTOR POTENTIAL ION CHANNEL PROTEIN"/>
    <property type="match status" value="1"/>
</dbReference>
<feature type="transmembrane region" description="Helical" evidence="7">
    <location>
        <begin position="935"/>
        <end position="955"/>
    </location>
</feature>
<dbReference type="InterPro" id="IPR001680">
    <property type="entry name" value="WD40_rpt"/>
</dbReference>
<evidence type="ECO:0000256" key="6">
    <source>
        <dbReference type="PROSITE-ProRule" id="PRU00221"/>
    </source>
</evidence>
<dbReference type="GO" id="GO:0005216">
    <property type="term" value="F:monoatomic ion channel activity"/>
    <property type="evidence" value="ECO:0007669"/>
    <property type="project" value="InterPro"/>
</dbReference>
<dbReference type="InterPro" id="IPR036322">
    <property type="entry name" value="WD40_repeat_dom_sf"/>
</dbReference>
<evidence type="ECO:0000259" key="8">
    <source>
        <dbReference type="Pfam" id="PF00520"/>
    </source>
</evidence>
<reference evidence="9 10" key="1">
    <citation type="submission" date="2016-11" db="EMBL/GenBank/DDBJ databases">
        <title>The macronuclear genome of Stentor coeruleus: a giant cell with tiny introns.</title>
        <authorList>
            <person name="Slabodnick M."/>
            <person name="Ruby J.G."/>
            <person name="Reiff S.B."/>
            <person name="Swart E.C."/>
            <person name="Gosai S."/>
            <person name="Prabakaran S."/>
            <person name="Witkowska E."/>
            <person name="Larue G.E."/>
            <person name="Fisher S."/>
            <person name="Freeman R.M."/>
            <person name="Gunawardena J."/>
            <person name="Chu W."/>
            <person name="Stover N.A."/>
            <person name="Gregory B.D."/>
            <person name="Nowacki M."/>
            <person name="Derisi J."/>
            <person name="Roy S.W."/>
            <person name="Marshall W.F."/>
            <person name="Sood P."/>
        </authorList>
    </citation>
    <scope>NUCLEOTIDE SEQUENCE [LARGE SCALE GENOMIC DNA]</scope>
    <source>
        <strain evidence="9">WM001</strain>
    </source>
</reference>
<dbReference type="PANTHER" id="PTHR10582:SF2">
    <property type="entry name" value="INACTIVE"/>
    <property type="match status" value="1"/>
</dbReference>
<dbReference type="EMBL" id="MPUH01000542">
    <property type="protein sequence ID" value="OMJ78045.1"/>
    <property type="molecule type" value="Genomic_DNA"/>
</dbReference>
<keyword evidence="4 7" id="KW-1133">Transmembrane helix</keyword>
<keyword evidence="10" id="KW-1185">Reference proteome</keyword>
<dbReference type="SMART" id="SM00320">
    <property type="entry name" value="WD40"/>
    <property type="match status" value="3"/>
</dbReference>
<feature type="transmembrane region" description="Helical" evidence="7">
    <location>
        <begin position="843"/>
        <end position="865"/>
    </location>
</feature>
<dbReference type="InterPro" id="IPR024862">
    <property type="entry name" value="TRPV"/>
</dbReference>
<gene>
    <name evidence="9" type="ORF">SteCoe_22247</name>
</gene>
<keyword evidence="5 7" id="KW-0472">Membrane</keyword>
<dbReference type="PROSITE" id="PS50082">
    <property type="entry name" value="WD_REPEATS_2"/>
    <property type="match status" value="1"/>
</dbReference>
<keyword evidence="6" id="KW-0853">WD repeat</keyword>
<proteinExistence type="predicted"/>
<comment type="subcellular location">
    <subcellularLocation>
        <location evidence="1">Membrane</location>
        <topology evidence="1">Multi-pass membrane protein</topology>
    </subcellularLocation>
</comment>
<dbReference type="GO" id="GO:0005886">
    <property type="term" value="C:plasma membrane"/>
    <property type="evidence" value="ECO:0007669"/>
    <property type="project" value="TreeGrafter"/>
</dbReference>
<feature type="transmembrane region" description="Helical" evidence="7">
    <location>
        <begin position="967"/>
        <end position="992"/>
    </location>
</feature>
<feature type="domain" description="Ion transport" evidence="8">
    <location>
        <begin position="843"/>
        <end position="1069"/>
    </location>
</feature>
<dbReference type="Pfam" id="PF00400">
    <property type="entry name" value="WD40"/>
    <property type="match status" value="1"/>
</dbReference>
<dbReference type="Pfam" id="PF00520">
    <property type="entry name" value="Ion_trans"/>
    <property type="match status" value="1"/>
</dbReference>